<proteinExistence type="predicted"/>
<dbReference type="EMBL" id="AMZH03012530">
    <property type="protein sequence ID" value="RRT50860.1"/>
    <property type="molecule type" value="Genomic_DNA"/>
</dbReference>
<organism evidence="2 3">
    <name type="scientific">Ensete ventricosum</name>
    <name type="common">Abyssinian banana</name>
    <name type="synonym">Musa ensete</name>
    <dbReference type="NCBI Taxonomy" id="4639"/>
    <lineage>
        <taxon>Eukaryota</taxon>
        <taxon>Viridiplantae</taxon>
        <taxon>Streptophyta</taxon>
        <taxon>Embryophyta</taxon>
        <taxon>Tracheophyta</taxon>
        <taxon>Spermatophyta</taxon>
        <taxon>Magnoliopsida</taxon>
        <taxon>Liliopsida</taxon>
        <taxon>Zingiberales</taxon>
        <taxon>Musaceae</taxon>
        <taxon>Ensete</taxon>
    </lineage>
</organism>
<comment type="caution">
    <text evidence="2">The sequence shown here is derived from an EMBL/GenBank/DDBJ whole genome shotgun (WGS) entry which is preliminary data.</text>
</comment>
<dbReference type="AlphaFoldDB" id="A0A426YGS4"/>
<reference evidence="2 3" key="1">
    <citation type="journal article" date="2014" name="Agronomy (Basel)">
        <title>A Draft Genome Sequence for Ensete ventricosum, the Drought-Tolerant Tree Against Hunger.</title>
        <authorList>
            <person name="Harrison J."/>
            <person name="Moore K.A."/>
            <person name="Paszkiewicz K."/>
            <person name="Jones T."/>
            <person name="Grant M."/>
            <person name="Ambacheew D."/>
            <person name="Muzemil S."/>
            <person name="Studholme D.J."/>
        </authorList>
    </citation>
    <scope>NUCLEOTIDE SEQUENCE [LARGE SCALE GENOMIC DNA]</scope>
</reference>
<feature type="region of interest" description="Disordered" evidence="1">
    <location>
        <begin position="22"/>
        <end position="58"/>
    </location>
</feature>
<name>A0A426YGS4_ENSVE</name>
<evidence type="ECO:0000313" key="2">
    <source>
        <dbReference type="EMBL" id="RRT50860.1"/>
    </source>
</evidence>
<gene>
    <name evidence="2" type="ORF">B296_00040044</name>
</gene>
<sequence length="235" mass="25871">MQRHPTWEKRSIHGEARTLELGEGVAAIVPNSPREEAGDQEDESVDEPRHGGVWPEAVSGAAGVPHERVPLRAAAAAAAIVVVVVAAESLHAGVRHHINMFGGLGSLTGSLYPVNHREGEMEKTPSGEEEMAMEKEGDGRWWRDAFRLPQGIQSPVELKPKCSRFCSIKISSFKWFLLTKADLSGESRSRTSISWTPRVPDQPLPCKPQLIMGDFLGTFTRHGSRIQWTSRSAIH</sequence>
<protein>
    <submittedName>
        <fullName evidence="2">Uncharacterized protein</fullName>
    </submittedName>
</protein>
<dbReference type="Proteomes" id="UP000287651">
    <property type="component" value="Unassembled WGS sequence"/>
</dbReference>
<evidence type="ECO:0000256" key="1">
    <source>
        <dbReference type="SAM" id="MobiDB-lite"/>
    </source>
</evidence>
<evidence type="ECO:0000313" key="3">
    <source>
        <dbReference type="Proteomes" id="UP000287651"/>
    </source>
</evidence>
<accession>A0A426YGS4</accession>